<name>A0ACC6UCN3_9BURK</name>
<gene>
    <name evidence="1" type="ORF">AB4Y32_37285</name>
</gene>
<proteinExistence type="predicted"/>
<organism evidence="1 2">
    <name type="scientific">Paraburkholderia phymatum</name>
    <dbReference type="NCBI Taxonomy" id="148447"/>
    <lineage>
        <taxon>Bacteria</taxon>
        <taxon>Pseudomonadati</taxon>
        <taxon>Pseudomonadota</taxon>
        <taxon>Betaproteobacteria</taxon>
        <taxon>Burkholderiales</taxon>
        <taxon>Burkholderiaceae</taxon>
        <taxon>Paraburkholderia</taxon>
    </lineage>
</organism>
<reference evidence="1" key="1">
    <citation type="submission" date="2024-07" db="EMBL/GenBank/DDBJ databases">
        <title>A survey of Mimosa microsymbionts across Brazilian biomes reveals a high diversity of Paraburkholderia nodulating endemic species, but also that Cupriavidus is common as a symbiont of widespread species.</title>
        <authorList>
            <person name="Rouws L."/>
            <person name="Barauna A."/>
            <person name="Beukes C."/>
            <person name="Rouws J.R.C."/>
            <person name="De Faria S.M."/>
            <person name="Gross E."/>
            <person name="Bueno Dos Reis Junior F."/>
            <person name="Simon M.F."/>
            <person name="Maluk M."/>
            <person name="Odee D.W."/>
            <person name="Kenicer G."/>
            <person name="Young J.P.W."/>
            <person name="Reis V.M."/>
            <person name="Zilli J."/>
            <person name="James E.K."/>
        </authorList>
    </citation>
    <scope>NUCLEOTIDE SEQUENCE</scope>
    <source>
        <strain evidence="1">EG181B</strain>
    </source>
</reference>
<evidence type="ECO:0000313" key="2">
    <source>
        <dbReference type="Proteomes" id="UP001558850"/>
    </source>
</evidence>
<protein>
    <submittedName>
        <fullName evidence="1">MOSC domain-containing protein</fullName>
    </submittedName>
</protein>
<accession>A0ACC6UCN3</accession>
<sequence length="584" mass="63096">MARLLSVNVGLPRDIEWKGRMVHTGIWKDPVPGRCRAGRLNLDGDGQGDLAGHGGEQRAVFVYQIESSRYWQVELKRNDLAYGQFGENFTIEGLPDSDVCIGDRYRIGDALFEVTQPRVTCYRVGIRMNDPRMPALLTSSGRPGFYFRVLQEGEVGAGDVIVKVGESKERMTVAQVNALLYSAHDPRDQLERALRIEALSRGWRWSFEALLKTSAKGGNAGLAPASESNPVAPGFRPLTVTAIEPESADVLSFSFKSADGGPLQPALPGQYVVLRLPRTAGGQPLFRSYSISGRRSPESYRISVKIEPNGVAGNYLKQHVRVGDTIDVSAPRGSFVLQPGDGPVVLLSAGIGATPVLSMLHALSAARSTRQVLWLYAAHDGQHHPFAAEARRLMPTLAHGRSYVCYSTPETRDREGVDFDATGHLSQAVLNEAGVTRDADIYLCGPARFMDDMKAALAGLGVSPERIHAEIFNGGESLNPGIVGAARRSPHLPKDDANTGPLVSFARSGIAAHWNPSVYQIILELAEACDVPVCWSCRTGVCHNCESGLVLGAVAYGPEPLDKPAEGNLLVCCSQPVRDIVVDL</sequence>
<comment type="caution">
    <text evidence="1">The sequence shown here is derived from an EMBL/GenBank/DDBJ whole genome shotgun (WGS) entry which is preliminary data.</text>
</comment>
<dbReference type="EMBL" id="JBFRCH010000049">
    <property type="protein sequence ID" value="MEX3937324.1"/>
    <property type="molecule type" value="Genomic_DNA"/>
</dbReference>
<dbReference type="Proteomes" id="UP001558850">
    <property type="component" value="Unassembled WGS sequence"/>
</dbReference>
<keyword evidence="2" id="KW-1185">Reference proteome</keyword>
<evidence type="ECO:0000313" key="1">
    <source>
        <dbReference type="EMBL" id="MEX3937324.1"/>
    </source>
</evidence>